<proteinExistence type="predicted"/>
<accession>A0AAE7X0V5</accession>
<feature type="region of interest" description="Disordered" evidence="2">
    <location>
        <begin position="341"/>
        <end position="360"/>
    </location>
</feature>
<gene>
    <name evidence="3" type="primary">112</name>
    <name evidence="3" type="ORF">AH04_112</name>
</gene>
<evidence type="ECO:0000313" key="3">
    <source>
        <dbReference type="EMBL" id="QZA70593.1"/>
    </source>
</evidence>
<dbReference type="Gene3D" id="1.20.5.340">
    <property type="match status" value="1"/>
</dbReference>
<dbReference type="RefSeq" id="YP_010667866.1">
    <property type="nucleotide sequence ID" value="NC_070952.1"/>
</dbReference>
<protein>
    <submittedName>
        <fullName evidence="3">Internal head protein</fullName>
    </submittedName>
</protein>
<reference evidence="3" key="1">
    <citation type="submission" date="2021-07" db="EMBL/GenBank/DDBJ databases">
        <authorList>
            <person name="Roth S.J."/>
            <person name="Krukonis G.P."/>
            <person name="Delesalle V.A."/>
        </authorList>
    </citation>
    <scope>NUCLEOTIDE SEQUENCE</scope>
</reference>
<dbReference type="EMBL" id="MZ501267">
    <property type="protein sequence ID" value="QZA70593.1"/>
    <property type="molecule type" value="Genomic_DNA"/>
</dbReference>
<feature type="compositionally biased region" description="Basic and acidic residues" evidence="2">
    <location>
        <begin position="350"/>
        <end position="360"/>
    </location>
</feature>
<keyword evidence="4" id="KW-1185">Reference proteome</keyword>
<sequence>MSLKDLFATVGGMENAELSETAIVATAEEAAEAVVEAEIKSAEADIAEQEKDIASHETAIEALEEKVEELEECVDGLESMVSGATPFNAELFAYQMKRGAKISAKFGVPVEVQGAESYADASSANLAAYEGMEAMKDVAGKAVGAIKKFFVDLYNSFINLFIGIFNKLKGLKAKAGTLKAAVNSGTAKEGDFDLPKSSSLLETNGSSKAISALIAVQGKAFSELGGLGVAREGDSAQAAHAVADAFGSAGAKTIDAKNDDTETLVVKVGTGAEVRIVAPVRDAGLGKASVTVKAGEAPKGGKLDKSVLLSLVNSVASDADKLHNAKLDKTALTTQRDKAIGAIEKNQAPKADRSDDDKKEVKSTVGAVKAAHTAALKYARAATSLGADILEAQLAFVKAHLGGSAPAKADDKK</sequence>
<dbReference type="KEGG" id="vg:77943998"/>
<evidence type="ECO:0000313" key="4">
    <source>
        <dbReference type="Proteomes" id="UP000827517"/>
    </source>
</evidence>
<keyword evidence="1" id="KW-0175">Coiled coil</keyword>
<dbReference type="Proteomes" id="UP000827517">
    <property type="component" value="Segment"/>
</dbReference>
<evidence type="ECO:0000256" key="1">
    <source>
        <dbReference type="SAM" id="Coils"/>
    </source>
</evidence>
<name>A0AAE7X0V5_9CAUD</name>
<feature type="coiled-coil region" evidence="1">
    <location>
        <begin position="32"/>
        <end position="80"/>
    </location>
</feature>
<dbReference type="Pfam" id="PF12699">
    <property type="entry name" value="phiKZ_IP"/>
    <property type="match status" value="1"/>
</dbReference>
<evidence type="ECO:0000256" key="2">
    <source>
        <dbReference type="SAM" id="MobiDB-lite"/>
    </source>
</evidence>
<dbReference type="InterPro" id="IPR024413">
    <property type="entry name" value="Phage_phiKZ_Orf92_int-head"/>
</dbReference>
<dbReference type="GeneID" id="77943998"/>
<organism evidence="3 4">
    <name type="scientific">Erwinia phage AH04</name>
    <dbReference type="NCBI Taxonomy" id="2869569"/>
    <lineage>
        <taxon>Viruses</taxon>
        <taxon>Duplodnaviria</taxon>
        <taxon>Heunggongvirae</taxon>
        <taxon>Uroviricota</taxon>
        <taxon>Caudoviricetes</taxon>
        <taxon>Chimalliviridae</taxon>
        <taxon>Meadowvirus</taxon>
        <taxon>Meadowvirus AH04</taxon>
    </lineage>
</organism>